<reference evidence="2" key="1">
    <citation type="journal article" date="2014" name="Front. Microbiol.">
        <title>High frequency of phylogenetically diverse reductive dehalogenase-homologous genes in deep subseafloor sedimentary metagenomes.</title>
        <authorList>
            <person name="Kawai M."/>
            <person name="Futagami T."/>
            <person name="Toyoda A."/>
            <person name="Takaki Y."/>
            <person name="Nishi S."/>
            <person name="Hori S."/>
            <person name="Arai W."/>
            <person name="Tsubouchi T."/>
            <person name="Morono Y."/>
            <person name="Uchiyama I."/>
            <person name="Ito T."/>
            <person name="Fujiyama A."/>
            <person name="Inagaki F."/>
            <person name="Takami H."/>
        </authorList>
    </citation>
    <scope>NUCLEOTIDE SEQUENCE</scope>
    <source>
        <strain evidence="2">Expedition CK06-06</strain>
    </source>
</reference>
<dbReference type="EMBL" id="BARS01002567">
    <property type="protein sequence ID" value="GAF69437.1"/>
    <property type="molecule type" value="Genomic_DNA"/>
</dbReference>
<dbReference type="Pfam" id="PF03992">
    <property type="entry name" value="ABM"/>
    <property type="match status" value="1"/>
</dbReference>
<feature type="domain" description="ABM" evidence="1">
    <location>
        <begin position="18"/>
        <end position="74"/>
    </location>
</feature>
<evidence type="ECO:0000313" key="2">
    <source>
        <dbReference type="EMBL" id="GAF69437.1"/>
    </source>
</evidence>
<proteinExistence type="predicted"/>
<evidence type="ECO:0000259" key="1">
    <source>
        <dbReference type="Pfam" id="PF03992"/>
    </source>
</evidence>
<accession>X0S0E3</accession>
<dbReference type="AlphaFoldDB" id="X0S0E3"/>
<comment type="caution">
    <text evidence="2">The sequence shown here is derived from an EMBL/GenBank/DDBJ whole genome shotgun (WGS) entry which is preliminary data.</text>
</comment>
<name>X0S0E3_9ZZZZ</name>
<dbReference type="InterPro" id="IPR011008">
    <property type="entry name" value="Dimeric_a/b-barrel"/>
</dbReference>
<dbReference type="SUPFAM" id="SSF54909">
    <property type="entry name" value="Dimeric alpha+beta barrel"/>
    <property type="match status" value="1"/>
</dbReference>
<dbReference type="Gene3D" id="3.30.70.100">
    <property type="match status" value="1"/>
</dbReference>
<dbReference type="InterPro" id="IPR007138">
    <property type="entry name" value="ABM_dom"/>
</dbReference>
<gene>
    <name evidence="2" type="ORF">S01H1_04909</name>
</gene>
<sequence>MIARITLFEIDTLRINLDDALEMYKELIVPETRKQEGYEGMYVMRTPEGRGLIMSLWASEEAATAGLTSGYYEEQVAKFVTLFRSPVGRDSYEVVFAEPPATT</sequence>
<protein>
    <recommendedName>
        <fullName evidence="1">ABM domain-containing protein</fullName>
    </recommendedName>
</protein>
<organism evidence="2">
    <name type="scientific">marine sediment metagenome</name>
    <dbReference type="NCBI Taxonomy" id="412755"/>
    <lineage>
        <taxon>unclassified sequences</taxon>
        <taxon>metagenomes</taxon>
        <taxon>ecological metagenomes</taxon>
    </lineage>
</organism>